<evidence type="ECO:0000313" key="2">
    <source>
        <dbReference type="EMBL" id="EEY15756.1"/>
    </source>
</evidence>
<organism evidence="3">
    <name type="scientific">Verticillium alfalfae (strain VaMs.102 / ATCC MYA-4576 / FGSC 10136)</name>
    <name type="common">Verticillium wilt of alfalfa</name>
    <name type="synonym">Verticillium albo-atrum</name>
    <dbReference type="NCBI Taxonomy" id="526221"/>
    <lineage>
        <taxon>Eukaryota</taxon>
        <taxon>Fungi</taxon>
        <taxon>Dikarya</taxon>
        <taxon>Ascomycota</taxon>
        <taxon>Pezizomycotina</taxon>
        <taxon>Sordariomycetes</taxon>
        <taxon>Hypocreomycetidae</taxon>
        <taxon>Glomerellales</taxon>
        <taxon>Plectosphaerellaceae</taxon>
        <taxon>Verticillium</taxon>
    </lineage>
</organism>
<evidence type="ECO:0000313" key="3">
    <source>
        <dbReference type="Proteomes" id="UP000008698"/>
    </source>
</evidence>
<dbReference type="RefSeq" id="XP_003007677.1">
    <property type="nucleotide sequence ID" value="XM_003007631.1"/>
</dbReference>
<name>C9SBM2_VERA1</name>
<feature type="compositionally biased region" description="Basic and acidic residues" evidence="1">
    <location>
        <begin position="39"/>
        <end position="49"/>
    </location>
</feature>
<dbReference type="EMBL" id="DS985215">
    <property type="protein sequence ID" value="EEY15756.1"/>
    <property type="molecule type" value="Genomic_DNA"/>
</dbReference>
<protein>
    <submittedName>
        <fullName evidence="2">Predicted protein</fullName>
    </submittedName>
</protein>
<dbReference type="KEGG" id="val:VDBG_01865"/>
<feature type="compositionally biased region" description="Basic and acidic residues" evidence="1">
    <location>
        <begin position="288"/>
        <end position="298"/>
    </location>
</feature>
<sequence>MEHSPLALFPDWREVKVPDDMFEKAPSRWRRQLDSASDSSRRSPKEKVCMRQPSARSGRQMPCWSEFTWRPIPDGGGCPSFPVSDGPRTSDRAMTLCRFPVPFMLISPDVNDLETSPPSLIIPPPPLIRTIAEAAHTLQQCPLPDAQQQRRFARPSSSTSPRSSRFASTPSDALDWPAEIISLDDIAALGLPGPQGWQGLDPFAACALPDVNAGAALSSVDGSPTWDFLTWDPATSATSTGADATFPDLEIGAGHPFTRPGARLRVESPPHTKPESTNRAPRSVVSPPDREVSEGGEA</sequence>
<dbReference type="GeneID" id="9535302"/>
<feature type="region of interest" description="Disordered" evidence="1">
    <location>
        <begin position="142"/>
        <end position="170"/>
    </location>
</feature>
<feature type="compositionally biased region" description="Basic and acidic residues" evidence="1">
    <location>
        <begin position="264"/>
        <end position="276"/>
    </location>
</feature>
<proteinExistence type="predicted"/>
<gene>
    <name evidence="2" type="ORF">VDBG_01865</name>
</gene>
<accession>C9SBM2</accession>
<evidence type="ECO:0000256" key="1">
    <source>
        <dbReference type="SAM" id="MobiDB-lite"/>
    </source>
</evidence>
<dbReference type="AlphaFoldDB" id="C9SBM2"/>
<feature type="region of interest" description="Disordered" evidence="1">
    <location>
        <begin position="26"/>
        <end position="59"/>
    </location>
</feature>
<keyword evidence="3" id="KW-1185">Reference proteome</keyword>
<feature type="compositionally biased region" description="Low complexity" evidence="1">
    <location>
        <begin position="154"/>
        <end position="170"/>
    </location>
</feature>
<dbReference type="Proteomes" id="UP000008698">
    <property type="component" value="Unassembled WGS sequence"/>
</dbReference>
<dbReference type="HOGENOM" id="CLU_934471_0_0_1"/>
<reference evidence="3" key="1">
    <citation type="journal article" date="2011" name="PLoS Pathog.">
        <title>Comparative genomics yields insights into niche adaptation of plant vascular wilt pathogens.</title>
        <authorList>
            <person name="Klosterman S.J."/>
            <person name="Subbarao K.V."/>
            <person name="Kang S."/>
            <person name="Veronese P."/>
            <person name="Gold S.E."/>
            <person name="Thomma B.P.H.J."/>
            <person name="Chen Z."/>
            <person name="Henrissat B."/>
            <person name="Lee Y.-H."/>
            <person name="Park J."/>
            <person name="Garcia-Pedrajas M.D."/>
            <person name="Barbara D.J."/>
            <person name="Anchieta A."/>
            <person name="de Jonge R."/>
            <person name="Santhanam P."/>
            <person name="Maruthachalam K."/>
            <person name="Atallah Z."/>
            <person name="Amyotte S.G."/>
            <person name="Paz Z."/>
            <person name="Inderbitzin P."/>
            <person name="Hayes R.J."/>
            <person name="Heiman D.I."/>
            <person name="Young S."/>
            <person name="Zeng Q."/>
            <person name="Engels R."/>
            <person name="Galagan J."/>
            <person name="Cuomo C.A."/>
            <person name="Dobinson K.F."/>
            <person name="Ma L.-J."/>
        </authorList>
    </citation>
    <scope>NUCLEOTIDE SEQUENCE [LARGE SCALE GENOMIC DNA]</scope>
    <source>
        <strain evidence="3">VaMs.102 / ATCC MYA-4576 / FGSC 10136</strain>
    </source>
</reference>
<feature type="region of interest" description="Disordered" evidence="1">
    <location>
        <begin position="240"/>
        <end position="298"/>
    </location>
</feature>
<dbReference type="STRING" id="526221.C9SBM2"/>